<gene>
    <name evidence="2" type="ORF">DGI_0193</name>
</gene>
<dbReference type="Proteomes" id="UP000016587">
    <property type="component" value="Chromosome"/>
</dbReference>
<evidence type="ECO:0000313" key="2">
    <source>
        <dbReference type="EMBL" id="AGW12129.1"/>
    </source>
</evidence>
<reference evidence="3" key="2">
    <citation type="submission" date="2013-07" db="EMBL/GenBank/DDBJ databases">
        <authorList>
            <person name="Morais-Silva F.O."/>
            <person name="Rezende A.M."/>
            <person name="Pimentel C."/>
            <person name="Resende D.M."/>
            <person name="Santos C.I."/>
            <person name="Clemente C."/>
            <person name="de Oliveira L.M."/>
            <person name="da Silva S.M."/>
            <person name="Costa D.A."/>
            <person name="Varela-Raposo A."/>
            <person name="Horacio E.C.A."/>
            <person name="Matos M."/>
            <person name="Flores O."/>
            <person name="Ruiz J.C."/>
            <person name="Rodrigues-Pousada C."/>
        </authorList>
    </citation>
    <scope>NUCLEOTIDE SEQUENCE [LARGE SCALE GENOMIC DNA]</scope>
    <source>
        <strain evidence="3">ATCC 19364 / DSM 1382 / NCIMB 9332 / VKM B-1759</strain>
    </source>
</reference>
<dbReference type="InterPro" id="IPR007403">
    <property type="entry name" value="DUF456"/>
</dbReference>
<feature type="transmembrane region" description="Helical" evidence="1">
    <location>
        <begin position="6"/>
        <end position="37"/>
    </location>
</feature>
<evidence type="ECO:0000313" key="3">
    <source>
        <dbReference type="Proteomes" id="UP000016587"/>
    </source>
</evidence>
<feature type="transmembrane region" description="Helical" evidence="1">
    <location>
        <begin position="138"/>
        <end position="162"/>
    </location>
</feature>
<keyword evidence="1" id="KW-1133">Transmembrane helix</keyword>
<proteinExistence type="predicted"/>
<accession>T2G7G5</accession>
<dbReference type="HOGENOM" id="CLU_109297_4_1_7"/>
<dbReference type="KEGG" id="dgg:DGI_0193"/>
<dbReference type="RefSeq" id="WP_021758719.1">
    <property type="nucleotide sequence ID" value="NC_022444.1"/>
</dbReference>
<dbReference type="PATRIC" id="fig|1121448.10.peg.197"/>
<dbReference type="STRING" id="1121448.DGI_0193"/>
<dbReference type="eggNOG" id="COG2839">
    <property type="taxonomic scope" value="Bacteria"/>
</dbReference>
<feature type="transmembrane region" description="Helical" evidence="1">
    <location>
        <begin position="84"/>
        <end position="117"/>
    </location>
</feature>
<keyword evidence="3" id="KW-1185">Reference proteome</keyword>
<organism evidence="2 3">
    <name type="scientific">Megalodesulfovibrio gigas (strain ATCC 19364 / DSM 1382 / NCIMB 9332 / VKM B-1759)</name>
    <name type="common">Desulfovibrio gigas</name>
    <dbReference type="NCBI Taxonomy" id="1121448"/>
    <lineage>
        <taxon>Bacteria</taxon>
        <taxon>Pseudomonadati</taxon>
        <taxon>Thermodesulfobacteriota</taxon>
        <taxon>Desulfovibrionia</taxon>
        <taxon>Desulfovibrionales</taxon>
        <taxon>Desulfovibrionaceae</taxon>
        <taxon>Megalodesulfovibrio</taxon>
    </lineage>
</organism>
<reference evidence="2 3" key="1">
    <citation type="journal article" date="2013" name="J. Bacteriol.">
        <title>Roles of HynAB and Ech, the only two hydrogenases found in the model sulfate reducer Desulfovibrio gigas.</title>
        <authorList>
            <person name="Morais-Silva F.O."/>
            <person name="Santos C.I."/>
            <person name="Rodrigues R."/>
            <person name="Pereira I.A."/>
            <person name="Rodrigues-Pousada C."/>
        </authorList>
    </citation>
    <scope>NUCLEOTIDE SEQUENCE [LARGE SCALE GENOMIC DNA]</scope>
    <source>
        <strain evidence="3">ATCC 19364 / DSM 1382 / NCIMB 9332 / VKM B-1759</strain>
    </source>
</reference>
<keyword evidence="1" id="KW-0472">Membrane</keyword>
<sequence length="167" mass="17491">MEAIWPSLYLILLVLSLGIIVFGLPGNWLMVALVAVWKLMNSDVAFGWGFVALIGGIALVGEGVELSLQLLTGRKHGSSKKGNIGGYVGLILGAILGAPILFGLGALPGALLGAYLGCLFMEHSQGRPWPEANRAARGVLLGSFLGIVTKFSLGVVILVLAIPRLFI</sequence>
<dbReference type="EMBL" id="CP006585">
    <property type="protein sequence ID" value="AGW12129.1"/>
    <property type="molecule type" value="Genomic_DNA"/>
</dbReference>
<dbReference type="OrthoDB" id="5456272at2"/>
<dbReference type="Pfam" id="PF04306">
    <property type="entry name" value="DUF456"/>
    <property type="match status" value="1"/>
</dbReference>
<dbReference type="AlphaFoldDB" id="T2G7G5"/>
<keyword evidence="1" id="KW-0812">Transmembrane</keyword>
<evidence type="ECO:0000256" key="1">
    <source>
        <dbReference type="SAM" id="Phobius"/>
    </source>
</evidence>
<protein>
    <submittedName>
        <fullName evidence="2">Putative membrane protein</fullName>
    </submittedName>
</protein>
<name>T2G7G5_MEGG1</name>
<feature type="transmembrane region" description="Helical" evidence="1">
    <location>
        <begin position="44"/>
        <end position="64"/>
    </location>
</feature>